<reference evidence="1" key="1">
    <citation type="submission" date="2014-05" db="EMBL/GenBank/DDBJ databases">
        <title>The transcriptome of the halophilic microalga Tetraselmis sp. GSL018 isolated from the Great Salt Lake, Utah.</title>
        <authorList>
            <person name="Jinkerson R.E."/>
            <person name="D'Adamo S."/>
            <person name="Posewitz M.C."/>
        </authorList>
    </citation>
    <scope>NUCLEOTIDE SEQUENCE</scope>
    <source>
        <strain evidence="1">GSL018</strain>
    </source>
</reference>
<dbReference type="AlphaFoldDB" id="A0A061R123"/>
<evidence type="ECO:0000313" key="1">
    <source>
        <dbReference type="EMBL" id="JAC64449.1"/>
    </source>
</evidence>
<sequence length="101" mass="11201">MLGPASTSPTVDRTSDSVSAILNVMKSGKAHSARGVDFPAALWFLRSTTSKSEHRSLSPDRERHHMSKRFAVYSFVYSDGKARKVSSTKDLTGLHYGFEHE</sequence>
<proteinExistence type="predicted"/>
<organism evidence="1">
    <name type="scientific">Tetraselmis sp. GSL018</name>
    <dbReference type="NCBI Taxonomy" id="582737"/>
    <lineage>
        <taxon>Eukaryota</taxon>
        <taxon>Viridiplantae</taxon>
        <taxon>Chlorophyta</taxon>
        <taxon>core chlorophytes</taxon>
        <taxon>Chlorodendrophyceae</taxon>
        <taxon>Chlorodendrales</taxon>
        <taxon>Chlorodendraceae</taxon>
        <taxon>Tetraselmis</taxon>
    </lineage>
</organism>
<accession>A0A061R123</accession>
<name>A0A061R123_9CHLO</name>
<gene>
    <name evidence="1" type="ORF">TSPGSL018_18290</name>
</gene>
<dbReference type="EMBL" id="GBEZ01022390">
    <property type="protein sequence ID" value="JAC64449.1"/>
    <property type="molecule type" value="Transcribed_RNA"/>
</dbReference>
<protein>
    <submittedName>
        <fullName evidence="1">Uncharacterized protein</fullName>
    </submittedName>
</protein>